<evidence type="ECO:0008006" key="4">
    <source>
        <dbReference type="Google" id="ProtNLM"/>
    </source>
</evidence>
<gene>
    <name evidence="2" type="ORF">SAMN05444272_3091</name>
</gene>
<dbReference type="Proteomes" id="UP000186002">
    <property type="component" value="Unassembled WGS sequence"/>
</dbReference>
<reference evidence="2 3" key="1">
    <citation type="submission" date="2016-11" db="EMBL/GenBank/DDBJ databases">
        <authorList>
            <person name="Jaros S."/>
            <person name="Januszkiewicz K."/>
            <person name="Wedrychowicz H."/>
        </authorList>
    </citation>
    <scope>NUCLEOTIDE SEQUENCE [LARGE SCALE GENOMIC DNA]</scope>
    <source>
        <strain evidence="2 3">DSM 22153</strain>
    </source>
</reference>
<sequence>MWNALNRIRSLAQSGLCRCRWFRLLNCCREQSRQDQVGKETTMSNDNFNFFKSRKPSKRSRKGTLKSSASSRSFYPNDTLDSWAFCESALEREFLTIVLVHPGVVEVQEQPEAVTYIDDDGKERTHTFDFLIRLCDGRTIVVDVKADSRRLKSGIDEVHRLIQAQHPGYADKFIVRTDREISRDGVRNAELILRARTLWDEEAIEELRRHLASMHGVFRLASLVALFDSEAAGFNAVLNLIDAQELKPVTRGRINDNTELEIRKAA</sequence>
<feature type="region of interest" description="Disordered" evidence="1">
    <location>
        <begin position="50"/>
        <end position="72"/>
    </location>
</feature>
<dbReference type="STRING" id="735517.SAMN05444272_3091"/>
<dbReference type="AlphaFoldDB" id="A0A1M7L6U2"/>
<name>A0A1M7L6U2_9HYPH</name>
<keyword evidence="3" id="KW-1185">Reference proteome</keyword>
<evidence type="ECO:0000313" key="2">
    <source>
        <dbReference type="EMBL" id="SHM73575.1"/>
    </source>
</evidence>
<dbReference type="EMBL" id="FRBW01000003">
    <property type="protein sequence ID" value="SHM73575.1"/>
    <property type="molecule type" value="Genomic_DNA"/>
</dbReference>
<feature type="compositionally biased region" description="Basic residues" evidence="1">
    <location>
        <begin position="52"/>
        <end position="64"/>
    </location>
</feature>
<protein>
    <recommendedName>
        <fullName evidence="4">TnsA endonuclease N-terminal domain-containing protein</fullName>
    </recommendedName>
</protein>
<accession>A0A1M7L6U2</accession>
<evidence type="ECO:0000256" key="1">
    <source>
        <dbReference type="SAM" id="MobiDB-lite"/>
    </source>
</evidence>
<proteinExistence type="predicted"/>
<organism evidence="2 3">
    <name type="scientific">Roseibium suaedae</name>
    <dbReference type="NCBI Taxonomy" id="735517"/>
    <lineage>
        <taxon>Bacteria</taxon>
        <taxon>Pseudomonadati</taxon>
        <taxon>Pseudomonadota</taxon>
        <taxon>Alphaproteobacteria</taxon>
        <taxon>Hyphomicrobiales</taxon>
        <taxon>Stappiaceae</taxon>
        <taxon>Roseibium</taxon>
    </lineage>
</organism>
<evidence type="ECO:0000313" key="3">
    <source>
        <dbReference type="Proteomes" id="UP000186002"/>
    </source>
</evidence>